<dbReference type="GO" id="GO:0016020">
    <property type="term" value="C:membrane"/>
    <property type="evidence" value="ECO:0007669"/>
    <property type="project" value="UniProtKB-SubCell"/>
</dbReference>
<keyword evidence="6" id="KW-0564">Palmitate</keyword>
<dbReference type="Pfam" id="PF05504">
    <property type="entry name" value="Spore_GerAC"/>
    <property type="match status" value="1"/>
</dbReference>
<evidence type="ECO:0000256" key="1">
    <source>
        <dbReference type="ARBA" id="ARBA00004635"/>
    </source>
</evidence>
<dbReference type="GO" id="GO:0009847">
    <property type="term" value="P:spore germination"/>
    <property type="evidence" value="ECO:0007669"/>
    <property type="project" value="InterPro"/>
</dbReference>
<evidence type="ECO:0000256" key="5">
    <source>
        <dbReference type="ARBA" id="ARBA00023136"/>
    </source>
</evidence>
<dbReference type="InterPro" id="IPR046953">
    <property type="entry name" value="Spore_GerAC-like_C"/>
</dbReference>
<dbReference type="InterPro" id="IPR057336">
    <property type="entry name" value="GerAC_N"/>
</dbReference>
<dbReference type="RefSeq" id="WP_090866263.1">
    <property type="nucleotide sequence ID" value="NZ_FOHE01000001.1"/>
</dbReference>
<evidence type="ECO:0000256" key="6">
    <source>
        <dbReference type="ARBA" id="ARBA00023139"/>
    </source>
</evidence>
<keyword evidence="7" id="KW-0449">Lipoprotein</keyword>
<dbReference type="PANTHER" id="PTHR35789">
    <property type="entry name" value="SPORE GERMINATION PROTEIN B3"/>
    <property type="match status" value="1"/>
</dbReference>
<dbReference type="OrthoDB" id="2592518at2"/>
<dbReference type="InterPro" id="IPR008844">
    <property type="entry name" value="Spore_GerAC-like"/>
</dbReference>
<keyword evidence="11" id="KW-1185">Reference proteome</keyword>
<dbReference type="EMBL" id="FOHE01000001">
    <property type="protein sequence ID" value="SES68272.1"/>
    <property type="molecule type" value="Genomic_DNA"/>
</dbReference>
<dbReference type="AlphaFoldDB" id="A0A1H9YGW7"/>
<comment type="similarity">
    <text evidence="2">Belongs to the GerABKC lipoprotein family.</text>
</comment>
<comment type="subcellular location">
    <subcellularLocation>
        <location evidence="1">Membrane</location>
        <topology evidence="1">Lipid-anchor</topology>
    </subcellularLocation>
</comment>
<feature type="domain" description="Spore germination protein N-terminal" evidence="9">
    <location>
        <begin position="23"/>
        <end position="188"/>
    </location>
</feature>
<evidence type="ECO:0000256" key="2">
    <source>
        <dbReference type="ARBA" id="ARBA00007886"/>
    </source>
</evidence>
<evidence type="ECO:0000313" key="11">
    <source>
        <dbReference type="Proteomes" id="UP000198618"/>
    </source>
</evidence>
<sequence length="377" mass="42441">MNRIPFFIMAIMLLILPGCIEAQHLEKLGIIHTRGVDVLEDGKIESTMSIFQFEAQSQKFTKIVSGKGDTVKGTVIHASKESNYKLVPGKLQLDLYSVEVAEKGLSPYLDTLRRDANIPDAMYLALSRSKAKEIMMTDEAKVSNNIGQYLQGLIEENAQDHHFPKVSLQEFLSTINLGGKDAILPIFSIGDSDVPEITSIGIFKEDSYVGEVSIKEMELFNLMEKSIQGRFFELELPTEPLKDILDQEPEEDKFNTAYNIEYGKGKIIQKKDDKLSFTANITIDLNLLETSQSIDLGTPDAVKKLEKQVQKAITSRYDQIFSQLQEMGSDPFGFGIIYRINQPDGKLGVKEWHKIFPDIKVEFNVNAKVIRHGTVDK</sequence>
<accession>A0A1H9YGW7</accession>
<dbReference type="InterPro" id="IPR038501">
    <property type="entry name" value="Spore_GerAC_C_sf"/>
</dbReference>
<feature type="domain" description="Spore germination GerAC-like C-terminal" evidence="8">
    <location>
        <begin position="200"/>
        <end position="373"/>
    </location>
</feature>
<dbReference type="STRING" id="930131.SAMN05216389_101396"/>
<reference evidence="10 11" key="1">
    <citation type="submission" date="2016-10" db="EMBL/GenBank/DDBJ databases">
        <authorList>
            <person name="de Groot N.N."/>
        </authorList>
    </citation>
    <scope>NUCLEOTIDE SEQUENCE [LARGE SCALE GENOMIC DNA]</scope>
    <source>
        <strain evidence="10 11">IBRC-M 10780</strain>
    </source>
</reference>
<evidence type="ECO:0000313" key="10">
    <source>
        <dbReference type="EMBL" id="SES68272.1"/>
    </source>
</evidence>
<dbReference type="Proteomes" id="UP000198618">
    <property type="component" value="Unassembled WGS sequence"/>
</dbReference>
<evidence type="ECO:0000256" key="7">
    <source>
        <dbReference type="ARBA" id="ARBA00023288"/>
    </source>
</evidence>
<keyword evidence="5" id="KW-0472">Membrane</keyword>
<evidence type="ECO:0000256" key="3">
    <source>
        <dbReference type="ARBA" id="ARBA00022544"/>
    </source>
</evidence>
<proteinExistence type="inferred from homology"/>
<keyword evidence="4" id="KW-0732">Signal</keyword>
<organism evidence="10 11">
    <name type="scientific">Oceanobacillus limi</name>
    <dbReference type="NCBI Taxonomy" id="930131"/>
    <lineage>
        <taxon>Bacteria</taxon>
        <taxon>Bacillati</taxon>
        <taxon>Bacillota</taxon>
        <taxon>Bacilli</taxon>
        <taxon>Bacillales</taxon>
        <taxon>Bacillaceae</taxon>
        <taxon>Oceanobacillus</taxon>
    </lineage>
</organism>
<evidence type="ECO:0000259" key="9">
    <source>
        <dbReference type="Pfam" id="PF25198"/>
    </source>
</evidence>
<evidence type="ECO:0000256" key="4">
    <source>
        <dbReference type="ARBA" id="ARBA00022729"/>
    </source>
</evidence>
<dbReference type="Gene3D" id="3.30.300.210">
    <property type="entry name" value="Nutrient germinant receptor protein C, domain 3"/>
    <property type="match status" value="1"/>
</dbReference>
<gene>
    <name evidence="10" type="ORF">SAMN05216389_101396</name>
</gene>
<dbReference type="PANTHER" id="PTHR35789:SF1">
    <property type="entry name" value="SPORE GERMINATION PROTEIN B3"/>
    <property type="match status" value="1"/>
</dbReference>
<name>A0A1H9YGW7_9BACI</name>
<dbReference type="NCBIfam" id="TIGR02887">
    <property type="entry name" value="spore_ger_x_C"/>
    <property type="match status" value="1"/>
</dbReference>
<protein>
    <submittedName>
        <fullName evidence="10">Spore germination protein</fullName>
    </submittedName>
</protein>
<keyword evidence="3" id="KW-0309">Germination</keyword>
<evidence type="ECO:0000259" key="8">
    <source>
        <dbReference type="Pfam" id="PF05504"/>
    </source>
</evidence>
<dbReference type="Pfam" id="PF25198">
    <property type="entry name" value="Spore_GerAC_N"/>
    <property type="match status" value="1"/>
</dbReference>